<sequence length="710" mass="79664">MGYAEELRRQLRNVEEVLLSAHEAELRRKGSGSAACSVCASRRLEDSDLNELNELNEPVMGEREGPGDRWGDLVEKLMNSGTAFEDEEMLVPIPQRETLRMRLNWTHSVLGQDVQRCTSLDGMMRDAKGRMRDAFTDQGCLQRFVVEPDSNVQLIWSLIAVVFIVWDLITVPLSIFDDQGLSIFLNDVAKVSFSYWVLDMPLHLIFGVQVSGVLELRPRVLVWLYVKSWFLADVIIILLDVGIFILESEENSISGFRSARFLRTMRLLRLLRLLRVGKLERELTLLAKRFLSTHVVMVLRICAALFVMLSINHIIACCWYAVGAGGKETGAANWLSRMELETSSFSESYVASLHWSLTQFTPATNNVAPANAEERLFAIFVILLAMGAFSSFIGSITATVTSLRSIQAEKVKQHNQLLQFFVERNMSTDLYNNVTETISRGRFEVRLTEQEVDLVQRLPERFKMQLHEELYLPSLLHLGFWPPRARSQEAQLLRRICHDAMSERVVKPGEDMFIPGTDCNSAYIMESGSLCYSVTHHQPAASVSTGGVSMKSSSMKEEVLQQSLIEGDALCLPALWAEWHHRGRLVAVQGASYLVLLDCPAFALLAAKFAKQLLRYLHIFGILVVGEVEALQEAEGALSDLCISRDLVESLAQRARKFSDLSEKHGESASSGIVLRSVASFHRSGKILQGSKTLRLSTSDVSFDSTHAGR</sequence>
<keyword evidence="4 5" id="KW-0472">Membrane</keyword>
<feature type="transmembrane region" description="Helical" evidence="5">
    <location>
        <begin position="195"/>
        <end position="216"/>
    </location>
</feature>
<dbReference type="Proteomes" id="UP001178507">
    <property type="component" value="Unassembled WGS sequence"/>
</dbReference>
<dbReference type="SUPFAM" id="SSF81324">
    <property type="entry name" value="Voltage-gated potassium channels"/>
    <property type="match status" value="1"/>
</dbReference>
<feature type="transmembrane region" description="Helical" evidence="5">
    <location>
        <begin position="154"/>
        <end position="175"/>
    </location>
</feature>
<evidence type="ECO:0000313" key="8">
    <source>
        <dbReference type="Proteomes" id="UP001178507"/>
    </source>
</evidence>
<dbReference type="GO" id="GO:0035725">
    <property type="term" value="P:sodium ion transmembrane transport"/>
    <property type="evidence" value="ECO:0007669"/>
    <property type="project" value="TreeGrafter"/>
</dbReference>
<dbReference type="EMBL" id="CAUJNA010001001">
    <property type="protein sequence ID" value="CAJ1383303.1"/>
    <property type="molecule type" value="Genomic_DNA"/>
</dbReference>
<comment type="caution">
    <text evidence="7">The sequence shown here is derived from an EMBL/GenBank/DDBJ whole genome shotgun (WGS) entry which is preliminary data.</text>
</comment>
<comment type="subcellular location">
    <subcellularLocation>
        <location evidence="1">Membrane</location>
        <topology evidence="1">Multi-pass membrane protein</topology>
    </subcellularLocation>
</comment>
<evidence type="ECO:0000256" key="1">
    <source>
        <dbReference type="ARBA" id="ARBA00004141"/>
    </source>
</evidence>
<gene>
    <name evidence="7" type="ORF">EVOR1521_LOCUS10455</name>
</gene>
<keyword evidence="8" id="KW-1185">Reference proteome</keyword>
<feature type="transmembrane region" description="Helical" evidence="5">
    <location>
        <begin position="295"/>
        <end position="322"/>
    </location>
</feature>
<evidence type="ECO:0000313" key="7">
    <source>
        <dbReference type="EMBL" id="CAJ1383303.1"/>
    </source>
</evidence>
<keyword evidence="3 5" id="KW-1133">Transmembrane helix</keyword>
<name>A0AA36IAN6_9DINO</name>
<dbReference type="PANTHER" id="PTHR45689">
    <property type="entry name" value="I[[H]] CHANNEL, ISOFORM E"/>
    <property type="match status" value="1"/>
</dbReference>
<protein>
    <recommendedName>
        <fullName evidence="6">Ion transport domain-containing protein</fullName>
    </recommendedName>
</protein>
<feature type="transmembrane region" description="Helical" evidence="5">
    <location>
        <begin position="376"/>
        <end position="403"/>
    </location>
</feature>
<dbReference type="AlphaFoldDB" id="A0AA36IAN6"/>
<dbReference type="Pfam" id="PF00520">
    <property type="entry name" value="Ion_trans"/>
    <property type="match status" value="1"/>
</dbReference>
<proteinExistence type="predicted"/>
<dbReference type="InterPro" id="IPR051413">
    <property type="entry name" value="K/Na_HCN_channel"/>
</dbReference>
<evidence type="ECO:0000256" key="2">
    <source>
        <dbReference type="ARBA" id="ARBA00022692"/>
    </source>
</evidence>
<dbReference type="InterPro" id="IPR005821">
    <property type="entry name" value="Ion_trans_dom"/>
</dbReference>
<dbReference type="Gene3D" id="1.10.287.70">
    <property type="match status" value="1"/>
</dbReference>
<evidence type="ECO:0000256" key="5">
    <source>
        <dbReference type="SAM" id="Phobius"/>
    </source>
</evidence>
<dbReference type="GO" id="GO:0098855">
    <property type="term" value="C:HCN channel complex"/>
    <property type="evidence" value="ECO:0007669"/>
    <property type="project" value="TreeGrafter"/>
</dbReference>
<reference evidence="7" key="1">
    <citation type="submission" date="2023-08" db="EMBL/GenBank/DDBJ databases">
        <authorList>
            <person name="Chen Y."/>
            <person name="Shah S."/>
            <person name="Dougan E. K."/>
            <person name="Thang M."/>
            <person name="Chan C."/>
        </authorList>
    </citation>
    <scope>NUCLEOTIDE SEQUENCE</scope>
</reference>
<evidence type="ECO:0000259" key="6">
    <source>
        <dbReference type="Pfam" id="PF00520"/>
    </source>
</evidence>
<dbReference type="PANTHER" id="PTHR45689:SF5">
    <property type="entry name" value="I[[H]] CHANNEL, ISOFORM E"/>
    <property type="match status" value="1"/>
</dbReference>
<evidence type="ECO:0000256" key="3">
    <source>
        <dbReference type="ARBA" id="ARBA00022989"/>
    </source>
</evidence>
<feature type="domain" description="Ion transport" evidence="6">
    <location>
        <begin position="155"/>
        <end position="405"/>
    </location>
</feature>
<evidence type="ECO:0000256" key="4">
    <source>
        <dbReference type="ARBA" id="ARBA00023136"/>
    </source>
</evidence>
<accession>A0AA36IAN6</accession>
<organism evidence="7 8">
    <name type="scientific">Effrenium voratum</name>
    <dbReference type="NCBI Taxonomy" id="2562239"/>
    <lineage>
        <taxon>Eukaryota</taxon>
        <taxon>Sar</taxon>
        <taxon>Alveolata</taxon>
        <taxon>Dinophyceae</taxon>
        <taxon>Suessiales</taxon>
        <taxon>Symbiodiniaceae</taxon>
        <taxon>Effrenium</taxon>
    </lineage>
</organism>
<dbReference type="InterPro" id="IPR018490">
    <property type="entry name" value="cNMP-bd_dom_sf"/>
</dbReference>
<dbReference type="GO" id="GO:0005249">
    <property type="term" value="F:voltage-gated potassium channel activity"/>
    <property type="evidence" value="ECO:0007669"/>
    <property type="project" value="TreeGrafter"/>
</dbReference>
<dbReference type="GO" id="GO:0003254">
    <property type="term" value="P:regulation of membrane depolarization"/>
    <property type="evidence" value="ECO:0007669"/>
    <property type="project" value="TreeGrafter"/>
</dbReference>
<feature type="transmembrane region" description="Helical" evidence="5">
    <location>
        <begin position="228"/>
        <end position="246"/>
    </location>
</feature>
<keyword evidence="2 5" id="KW-0812">Transmembrane</keyword>
<dbReference type="SUPFAM" id="SSF51206">
    <property type="entry name" value="cAMP-binding domain-like"/>
    <property type="match status" value="1"/>
</dbReference>